<reference evidence="1 2" key="1">
    <citation type="submission" date="2018-10" db="EMBL/GenBank/DDBJ databases">
        <title>A high-quality apple genome assembly.</title>
        <authorList>
            <person name="Hu J."/>
        </authorList>
    </citation>
    <scope>NUCLEOTIDE SEQUENCE [LARGE SCALE GENOMIC DNA]</scope>
    <source>
        <strain evidence="2">cv. HFTH1</strain>
        <tissue evidence="1">Young leaf</tissue>
    </source>
</reference>
<organism evidence="1 2">
    <name type="scientific">Malus domestica</name>
    <name type="common">Apple</name>
    <name type="synonym">Pyrus malus</name>
    <dbReference type="NCBI Taxonomy" id="3750"/>
    <lineage>
        <taxon>Eukaryota</taxon>
        <taxon>Viridiplantae</taxon>
        <taxon>Streptophyta</taxon>
        <taxon>Embryophyta</taxon>
        <taxon>Tracheophyta</taxon>
        <taxon>Spermatophyta</taxon>
        <taxon>Magnoliopsida</taxon>
        <taxon>eudicotyledons</taxon>
        <taxon>Gunneridae</taxon>
        <taxon>Pentapetalae</taxon>
        <taxon>rosids</taxon>
        <taxon>fabids</taxon>
        <taxon>Rosales</taxon>
        <taxon>Rosaceae</taxon>
        <taxon>Amygdaloideae</taxon>
        <taxon>Maleae</taxon>
        <taxon>Malus</taxon>
    </lineage>
</organism>
<proteinExistence type="predicted"/>
<protein>
    <submittedName>
        <fullName evidence="1">Uncharacterized protein</fullName>
    </submittedName>
</protein>
<sequence>MYIKRSSNKTSHEIKVTQIVSSCQHAYKLRLYCPTAGLPKELYNYPNLISHQAIIEELATNEILEKLPSLTTLRLNNTFKENTEVLAFPGGGFPRLEVLSFVNTSTITEWRVEECAFRSLHQLHISIFLKLKARSDGLRT</sequence>
<dbReference type="Gene3D" id="3.80.10.10">
    <property type="entry name" value="Ribonuclease Inhibitor"/>
    <property type="match status" value="1"/>
</dbReference>
<comment type="caution">
    <text evidence="1">The sequence shown here is derived from an EMBL/GenBank/DDBJ whole genome shotgun (WGS) entry which is preliminary data.</text>
</comment>
<gene>
    <name evidence="1" type="ORF">DVH24_041360</name>
</gene>
<dbReference type="SUPFAM" id="SSF52058">
    <property type="entry name" value="L domain-like"/>
    <property type="match status" value="1"/>
</dbReference>
<dbReference type="AlphaFoldDB" id="A0A498IG28"/>
<accession>A0A498IG28</accession>
<dbReference type="EMBL" id="RDQH01000339">
    <property type="protein sequence ID" value="RXH80213.1"/>
    <property type="molecule type" value="Genomic_DNA"/>
</dbReference>
<dbReference type="Proteomes" id="UP000290289">
    <property type="component" value="Chromosome 13"/>
</dbReference>
<evidence type="ECO:0000313" key="1">
    <source>
        <dbReference type="EMBL" id="RXH80213.1"/>
    </source>
</evidence>
<dbReference type="InterPro" id="IPR032675">
    <property type="entry name" value="LRR_dom_sf"/>
</dbReference>
<keyword evidence="2" id="KW-1185">Reference proteome</keyword>
<evidence type="ECO:0000313" key="2">
    <source>
        <dbReference type="Proteomes" id="UP000290289"/>
    </source>
</evidence>
<name>A0A498IG28_MALDO</name>